<dbReference type="GO" id="GO:0019901">
    <property type="term" value="F:protein kinase binding"/>
    <property type="evidence" value="ECO:0007669"/>
    <property type="project" value="InterPro"/>
</dbReference>
<accession>A0A1W5D563</accession>
<organism evidence="2 3">
    <name type="scientific">Lasallia pustulata</name>
    <dbReference type="NCBI Taxonomy" id="136370"/>
    <lineage>
        <taxon>Eukaryota</taxon>
        <taxon>Fungi</taxon>
        <taxon>Dikarya</taxon>
        <taxon>Ascomycota</taxon>
        <taxon>Pezizomycotina</taxon>
        <taxon>Lecanoromycetes</taxon>
        <taxon>OSLEUM clade</taxon>
        <taxon>Umbilicariomycetidae</taxon>
        <taxon>Umbilicariales</taxon>
        <taxon>Umbilicariaceae</taxon>
        <taxon>Lasallia</taxon>
    </lineage>
</organism>
<reference evidence="3" key="1">
    <citation type="submission" date="2017-03" db="EMBL/GenBank/DDBJ databases">
        <authorList>
            <person name="Sharma R."/>
            <person name="Thines M."/>
        </authorList>
    </citation>
    <scope>NUCLEOTIDE SEQUENCE [LARGE SCALE GENOMIC DNA]</scope>
</reference>
<dbReference type="AlphaFoldDB" id="A0A1W5D563"/>
<keyword evidence="3" id="KW-1185">Reference proteome</keyword>
<dbReference type="Proteomes" id="UP000192927">
    <property type="component" value="Unassembled WGS sequence"/>
</dbReference>
<evidence type="ECO:0000313" key="2">
    <source>
        <dbReference type="EMBL" id="SLM38112.1"/>
    </source>
</evidence>
<dbReference type="CDD" id="cd20557">
    <property type="entry name" value="CYCLIN_ScPCL1-like"/>
    <property type="match status" value="1"/>
</dbReference>
<dbReference type="GO" id="GO:0016538">
    <property type="term" value="F:cyclin-dependent protein serine/threonine kinase regulator activity"/>
    <property type="evidence" value="ECO:0007669"/>
    <property type="project" value="TreeGrafter"/>
</dbReference>
<protein>
    <submittedName>
        <fullName evidence="2">Cyclin PHO80-like</fullName>
    </submittedName>
</protein>
<feature type="region of interest" description="Disordered" evidence="1">
    <location>
        <begin position="358"/>
        <end position="386"/>
    </location>
</feature>
<dbReference type="GO" id="GO:0000307">
    <property type="term" value="C:cyclin-dependent protein kinase holoenzyme complex"/>
    <property type="evidence" value="ECO:0007669"/>
    <property type="project" value="TreeGrafter"/>
</dbReference>
<dbReference type="Gene3D" id="1.10.472.10">
    <property type="entry name" value="Cyclin-like"/>
    <property type="match status" value="1"/>
</dbReference>
<dbReference type="PANTHER" id="PTHR15615">
    <property type="match status" value="1"/>
</dbReference>
<evidence type="ECO:0000256" key="1">
    <source>
        <dbReference type="SAM" id="MobiDB-lite"/>
    </source>
</evidence>
<dbReference type="PANTHER" id="PTHR15615:SF27">
    <property type="entry name" value="PHO85 CYCLIN CLG1"/>
    <property type="match status" value="1"/>
</dbReference>
<feature type="region of interest" description="Disordered" evidence="1">
    <location>
        <begin position="108"/>
        <end position="140"/>
    </location>
</feature>
<evidence type="ECO:0000313" key="3">
    <source>
        <dbReference type="Proteomes" id="UP000192927"/>
    </source>
</evidence>
<name>A0A1W5D563_9LECA</name>
<dbReference type="EMBL" id="FWEW01002262">
    <property type="protein sequence ID" value="SLM38112.1"/>
    <property type="molecule type" value="Genomic_DNA"/>
</dbReference>
<dbReference type="GO" id="GO:0005634">
    <property type="term" value="C:nucleus"/>
    <property type="evidence" value="ECO:0007669"/>
    <property type="project" value="TreeGrafter"/>
</dbReference>
<proteinExistence type="predicted"/>
<dbReference type="Pfam" id="PF08613">
    <property type="entry name" value="Cyclin"/>
    <property type="match status" value="1"/>
</dbReference>
<dbReference type="InterPro" id="IPR013922">
    <property type="entry name" value="Cyclin_PHO80-like"/>
</dbReference>
<feature type="compositionally biased region" description="Polar residues" evidence="1">
    <location>
        <begin position="113"/>
        <end position="122"/>
    </location>
</feature>
<sequence>MPSFYPNTLPRQMPLTPPEYSGSYLSGVGIGSQSGILPYTGHNGLSTRYDPLGSCYEYAKRYPHSTFAASYNKQAAQSNAQSAVGLAAHPENLYGPIAAPILPPIRIPEPPAQENNYGQYQRQHGARANSEPQPKDEKTVGGVSAHLDYEMEQMSDFVAEMAQGIVHPNTVVPPAFRKYVSQILSSTRLPSSTILLGLHYLATRMGMLSAKGRYSAGSGQVYRMLTTALLLGSKFLDDNTFQNRSWSEVSNIPVAELNVLEIEWLLAIDWNMHINPDDSYGFISWRQHWVKWQAKKVENTLDSLKLTPLDAEIRRQRSVSKQFPPAPMYPRLNTDVASRSSFIDHLQAQWQIPRYDQWSQQGSLDERSPPSAPETGPNTPEWYGRMGTFGQNYSAPAYSTRAIPPPARITPSSTQLGAYHTPYAQHYPHGNWGGHGTGCGCVYCSPRHDQYFMAPGHGPQTVAG</sequence>